<evidence type="ECO:0000313" key="2">
    <source>
        <dbReference type="Proteomes" id="UP000004030"/>
    </source>
</evidence>
<protein>
    <submittedName>
        <fullName evidence="1">Uncharacterized protein</fullName>
    </submittedName>
</protein>
<dbReference type="AlphaFoldDB" id="G6ED61"/>
<comment type="caution">
    <text evidence="1">The sequence shown here is derived from an EMBL/GenBank/DDBJ whole genome shotgun (WGS) entry which is preliminary data.</text>
</comment>
<reference evidence="1 2" key="1">
    <citation type="journal article" date="2012" name="J. Bacteriol.">
        <title>Genome sequence of benzo(a)pyrene-degrading bacterium Novosphingobium pentaromativorans US6-1.</title>
        <authorList>
            <person name="Luo Y.R."/>
            <person name="Kang S.G."/>
            <person name="Kim S.J."/>
            <person name="Kim M.R."/>
            <person name="Li N."/>
            <person name="Lee J.H."/>
            <person name="Kwon K.K."/>
        </authorList>
    </citation>
    <scope>NUCLEOTIDE SEQUENCE [LARGE SCALE GENOMIC DNA]</scope>
    <source>
        <strain evidence="1 2">US6-1</strain>
    </source>
</reference>
<accession>G6ED61</accession>
<organism evidence="1 2">
    <name type="scientific">Novosphingobium pentaromativorans US6-1</name>
    <dbReference type="NCBI Taxonomy" id="1088721"/>
    <lineage>
        <taxon>Bacteria</taxon>
        <taxon>Pseudomonadati</taxon>
        <taxon>Pseudomonadota</taxon>
        <taxon>Alphaproteobacteria</taxon>
        <taxon>Sphingomonadales</taxon>
        <taxon>Sphingomonadaceae</taxon>
        <taxon>Novosphingobium</taxon>
    </lineage>
</organism>
<sequence length="52" mass="5669">MIEVTDQIDGIVSGEPFASQRIERGAQNGACVALPLRTRLATFRISARPKLN</sequence>
<proteinExistence type="predicted"/>
<evidence type="ECO:0000313" key="1">
    <source>
        <dbReference type="EMBL" id="EHJ60773.1"/>
    </source>
</evidence>
<dbReference type="Proteomes" id="UP000004030">
    <property type="component" value="Unassembled WGS sequence"/>
</dbReference>
<dbReference type="EMBL" id="AGFM01000031">
    <property type="protein sequence ID" value="EHJ60773.1"/>
    <property type="molecule type" value="Genomic_DNA"/>
</dbReference>
<name>G6ED61_9SPHN</name>
<keyword evidence="2" id="KW-1185">Reference proteome</keyword>
<gene>
    <name evidence="1" type="ORF">NSU_2282</name>
</gene>